<evidence type="ECO:0000313" key="10">
    <source>
        <dbReference type="Proteomes" id="UP000297910"/>
    </source>
</evidence>
<keyword evidence="4" id="KW-0560">Oxidoreductase</keyword>
<keyword evidence="5 8" id="KW-0408">Iron</keyword>
<dbReference type="InterPro" id="IPR001128">
    <property type="entry name" value="Cyt_P450"/>
</dbReference>
<comment type="cofactor">
    <cofactor evidence="1 8">
        <name>heme</name>
        <dbReference type="ChEBI" id="CHEBI:30413"/>
    </cofactor>
</comment>
<dbReference type="Pfam" id="PF00067">
    <property type="entry name" value="p450"/>
    <property type="match status" value="2"/>
</dbReference>
<keyword evidence="3 8" id="KW-0479">Metal-binding</keyword>
<dbReference type="CDD" id="cd11041">
    <property type="entry name" value="CYP503A1-like"/>
    <property type="match status" value="2"/>
</dbReference>
<comment type="caution">
    <text evidence="9">The sequence shown here is derived from an EMBL/GenBank/DDBJ whole genome shotgun (WGS) entry which is preliminary data.</text>
</comment>
<sequence>MLSMILVATLVTTFTSLYLLVIRPTKQQGQIPRIGKKPGLLGNTSDSHFFKHSLELIEEGYSKYKDSVYLLWTTDMDRVIVSRKFMKDFSVLPRKQVRLTASVRHAGPYTGFDIAEESDLQFLVCAGQLSQNIGRLAQPTYDEILFRINSKLEKTESKDGNYSFPLFRLAIELITSASARVFVGPELCRDPEWLATATGYTIDSGNVATDLKKHYRLLHPIIAPFLKSYKQIRNRFSVARKLLLPLIQERRSTTSKEHPDMVQWLIDSARGPDAEIDKLVTRMLFLNAAAIHTTAEVATNAILDLCARPGDLKTLKEELSKVTEEDEDADITVRTLSSLKKMDSFIKESHRVNTLGLMTFNRQLAVPVTLSNGVTLPKNTYISMTHYLINKDPELYPSPNTFDPLRSYTQRQEPGQEERYQFSSLSSENPSWGVGKFACPGRFWASAQTKLLLMVLLNEFEISYPEGQTERPQNVVKGEKNQLGLFVPLICEEMKWALTQEIPPCKDKWVSILGFDTVVRLIVHDFARISVASLERNKEWMEIQRMFPENVFRVAIQMRVIPPYLKRISSYFMPATWAVSRNLHNAQRLITPIVEERRRMETVNDPDYKPPNDFLQWLMDEAWNERDGQPAELVHRLLVLALASVHTTSMTATQVLYDIIAHPEYLEPLQEEILQALKEDGGWQKTTLTKMRKLDSFMKESQRLNGPSLIGFKRAAMEDIKLSDGTILPKGVHMVVPVVPIALESVTPDPGVFQGFRFYHERQKPGQSNLHQFAMTDKNNMHFGHGKYSCPGRFFAAHAIKILIAHLILNYDFKFPEGKSRPGNLLAHEYCFPDPTAHILVKKRDSPWSI</sequence>
<evidence type="ECO:0000256" key="2">
    <source>
        <dbReference type="ARBA" id="ARBA00010617"/>
    </source>
</evidence>
<dbReference type="InterPro" id="IPR002403">
    <property type="entry name" value="Cyt_P450_E_grp-IV"/>
</dbReference>
<dbReference type="AlphaFoldDB" id="A0A4Z1FKH7"/>
<dbReference type="PANTHER" id="PTHR46206:SF6">
    <property type="entry name" value="CYTOCHROME P450 MONOOXYGENASE AN1598-RELATED"/>
    <property type="match status" value="1"/>
</dbReference>
<evidence type="ECO:0000256" key="3">
    <source>
        <dbReference type="ARBA" id="ARBA00022723"/>
    </source>
</evidence>
<proteinExistence type="inferred from homology"/>
<evidence type="ECO:0000256" key="5">
    <source>
        <dbReference type="ARBA" id="ARBA00023004"/>
    </source>
</evidence>
<dbReference type="GO" id="GO:0005506">
    <property type="term" value="F:iron ion binding"/>
    <property type="evidence" value="ECO:0007669"/>
    <property type="project" value="InterPro"/>
</dbReference>
<feature type="binding site" description="axial binding residue" evidence="8">
    <location>
        <position position="439"/>
    </location>
    <ligand>
        <name>heme</name>
        <dbReference type="ChEBI" id="CHEBI:30413"/>
    </ligand>
    <ligandPart>
        <name>Fe</name>
        <dbReference type="ChEBI" id="CHEBI:18248"/>
    </ligandPart>
</feature>
<organism evidence="9 10">
    <name type="scientific">Botrytis paeoniae</name>
    <dbReference type="NCBI Taxonomy" id="278948"/>
    <lineage>
        <taxon>Eukaryota</taxon>
        <taxon>Fungi</taxon>
        <taxon>Dikarya</taxon>
        <taxon>Ascomycota</taxon>
        <taxon>Pezizomycotina</taxon>
        <taxon>Leotiomycetes</taxon>
        <taxon>Helotiales</taxon>
        <taxon>Sclerotiniaceae</taxon>
        <taxon>Botrytis</taxon>
    </lineage>
</organism>
<evidence type="ECO:0000256" key="1">
    <source>
        <dbReference type="ARBA" id="ARBA00001971"/>
    </source>
</evidence>
<evidence type="ECO:0000256" key="6">
    <source>
        <dbReference type="ARBA" id="ARBA00023026"/>
    </source>
</evidence>
<dbReference type="Gene3D" id="1.10.630.10">
    <property type="entry name" value="Cytochrome P450"/>
    <property type="match status" value="2"/>
</dbReference>
<comment type="similarity">
    <text evidence="2">Belongs to the cytochrome P450 family.</text>
</comment>
<dbReference type="GO" id="GO:0016705">
    <property type="term" value="F:oxidoreductase activity, acting on paired donors, with incorporation or reduction of molecular oxygen"/>
    <property type="evidence" value="ECO:0007669"/>
    <property type="project" value="InterPro"/>
</dbReference>
<evidence type="ECO:0000256" key="8">
    <source>
        <dbReference type="PIRSR" id="PIRSR602403-1"/>
    </source>
</evidence>
<dbReference type="PANTHER" id="PTHR46206">
    <property type="entry name" value="CYTOCHROME P450"/>
    <property type="match status" value="1"/>
</dbReference>
<keyword evidence="7" id="KW-0503">Monooxygenase</keyword>
<name>A0A4Z1FKH7_9HELO</name>
<gene>
    <name evidence="9" type="ORF">BPAE_0186g00010</name>
</gene>
<keyword evidence="6" id="KW-0843">Virulence</keyword>
<keyword evidence="10" id="KW-1185">Reference proteome</keyword>
<dbReference type="InterPro" id="IPR036396">
    <property type="entry name" value="Cyt_P450_sf"/>
</dbReference>
<dbReference type="SUPFAM" id="SSF48264">
    <property type="entry name" value="Cytochrome P450"/>
    <property type="match status" value="2"/>
</dbReference>
<dbReference type="EMBL" id="PQXI01000185">
    <property type="protein sequence ID" value="TGO22031.1"/>
    <property type="molecule type" value="Genomic_DNA"/>
</dbReference>
<reference evidence="9 10" key="1">
    <citation type="submission" date="2017-12" db="EMBL/GenBank/DDBJ databases">
        <title>Comparative genomics of Botrytis spp.</title>
        <authorList>
            <person name="Valero-Jimenez C.A."/>
            <person name="Tapia P."/>
            <person name="Veloso J."/>
            <person name="Silva-Moreno E."/>
            <person name="Staats M."/>
            <person name="Valdes J.H."/>
            <person name="Van Kan J.A.L."/>
        </authorList>
    </citation>
    <scope>NUCLEOTIDE SEQUENCE [LARGE SCALE GENOMIC DNA]</scope>
    <source>
        <strain evidence="9 10">Bp0003</strain>
    </source>
</reference>
<accession>A0A4Z1FKH7</accession>
<dbReference type="PRINTS" id="PR00465">
    <property type="entry name" value="EP450IV"/>
</dbReference>
<dbReference type="GO" id="GO:0004497">
    <property type="term" value="F:monooxygenase activity"/>
    <property type="evidence" value="ECO:0007669"/>
    <property type="project" value="UniProtKB-KW"/>
</dbReference>
<dbReference type="GO" id="GO:0020037">
    <property type="term" value="F:heme binding"/>
    <property type="evidence" value="ECO:0007669"/>
    <property type="project" value="InterPro"/>
</dbReference>
<keyword evidence="8" id="KW-0349">Heme</keyword>
<evidence type="ECO:0000313" key="9">
    <source>
        <dbReference type="EMBL" id="TGO22031.1"/>
    </source>
</evidence>
<evidence type="ECO:0008006" key="11">
    <source>
        <dbReference type="Google" id="ProtNLM"/>
    </source>
</evidence>
<dbReference type="Proteomes" id="UP000297910">
    <property type="component" value="Unassembled WGS sequence"/>
</dbReference>
<evidence type="ECO:0000256" key="4">
    <source>
        <dbReference type="ARBA" id="ARBA00023002"/>
    </source>
</evidence>
<protein>
    <recommendedName>
        <fullName evidence="11">Cytochrome P450 monooxygenase</fullName>
    </recommendedName>
</protein>
<evidence type="ECO:0000256" key="7">
    <source>
        <dbReference type="ARBA" id="ARBA00023033"/>
    </source>
</evidence>